<name>A0A5J9V7A4_9POAL</name>
<comment type="caution">
    <text evidence="1">The sequence shown here is derived from an EMBL/GenBank/DDBJ whole genome shotgun (WGS) entry which is preliminary data.</text>
</comment>
<feature type="non-terminal residue" evidence="1">
    <location>
        <position position="1"/>
    </location>
</feature>
<proteinExistence type="predicted"/>
<evidence type="ECO:0008006" key="3">
    <source>
        <dbReference type="Google" id="ProtNLM"/>
    </source>
</evidence>
<dbReference type="OrthoDB" id="599103at2759"/>
<accession>A0A5J9V7A4</accession>
<feature type="non-terminal residue" evidence="1">
    <location>
        <position position="122"/>
    </location>
</feature>
<dbReference type="EMBL" id="RWGY01000011">
    <property type="protein sequence ID" value="TVU31863.1"/>
    <property type="molecule type" value="Genomic_DNA"/>
</dbReference>
<organism evidence="1 2">
    <name type="scientific">Eragrostis curvula</name>
    <name type="common">weeping love grass</name>
    <dbReference type="NCBI Taxonomy" id="38414"/>
    <lineage>
        <taxon>Eukaryota</taxon>
        <taxon>Viridiplantae</taxon>
        <taxon>Streptophyta</taxon>
        <taxon>Embryophyta</taxon>
        <taxon>Tracheophyta</taxon>
        <taxon>Spermatophyta</taxon>
        <taxon>Magnoliopsida</taxon>
        <taxon>Liliopsida</taxon>
        <taxon>Poales</taxon>
        <taxon>Poaceae</taxon>
        <taxon>PACMAD clade</taxon>
        <taxon>Chloridoideae</taxon>
        <taxon>Eragrostideae</taxon>
        <taxon>Eragrostidinae</taxon>
        <taxon>Eragrostis</taxon>
    </lineage>
</organism>
<sequence>MAARTPADWSELLEAIARLTGDDYDLIRFRAVCSSWRTAGKRVHVEERCGGGGSAGAHDVPVRRALRVRPLHVRAGHVAVRPGGQEGQLLLRPGLRLHLLRRNRLIDPRRCIHRPETQLAGS</sequence>
<dbReference type="AlphaFoldDB" id="A0A5J9V7A4"/>
<gene>
    <name evidence="1" type="ORF">EJB05_23565</name>
</gene>
<evidence type="ECO:0000313" key="1">
    <source>
        <dbReference type="EMBL" id="TVU31863.1"/>
    </source>
</evidence>
<dbReference type="Gramene" id="TVU31863">
    <property type="protein sequence ID" value="TVU31863"/>
    <property type="gene ID" value="EJB05_23565"/>
</dbReference>
<protein>
    <recommendedName>
        <fullName evidence="3">F-box domain-containing protein</fullName>
    </recommendedName>
</protein>
<dbReference type="Proteomes" id="UP000324897">
    <property type="component" value="Chromosome 1"/>
</dbReference>
<evidence type="ECO:0000313" key="2">
    <source>
        <dbReference type="Proteomes" id="UP000324897"/>
    </source>
</evidence>
<keyword evidence="2" id="KW-1185">Reference proteome</keyword>
<reference evidence="1 2" key="1">
    <citation type="journal article" date="2019" name="Sci. Rep.">
        <title>A high-quality genome of Eragrostis curvula grass provides insights into Poaceae evolution and supports new strategies to enhance forage quality.</title>
        <authorList>
            <person name="Carballo J."/>
            <person name="Santos B.A.C.M."/>
            <person name="Zappacosta D."/>
            <person name="Garbus I."/>
            <person name="Selva J.P."/>
            <person name="Gallo C.A."/>
            <person name="Diaz A."/>
            <person name="Albertini E."/>
            <person name="Caccamo M."/>
            <person name="Echenique V."/>
        </authorList>
    </citation>
    <scope>NUCLEOTIDE SEQUENCE [LARGE SCALE GENOMIC DNA]</scope>
    <source>
        <strain evidence="2">cv. Victoria</strain>
        <tissue evidence="1">Leaf</tissue>
    </source>
</reference>